<protein>
    <submittedName>
        <fullName evidence="1">Tail related protein</fullName>
    </submittedName>
</protein>
<accession>A0A2K9V465</accession>
<evidence type="ECO:0000313" key="2">
    <source>
        <dbReference type="Proteomes" id="UP000241620"/>
    </source>
</evidence>
<proteinExistence type="predicted"/>
<dbReference type="Proteomes" id="UP000241620">
    <property type="component" value="Segment"/>
</dbReference>
<dbReference type="RefSeq" id="YP_009797413.1">
    <property type="nucleotide sequence ID" value="NC_047914.1"/>
</dbReference>
<keyword evidence="2" id="KW-1185">Reference proteome</keyword>
<dbReference type="InterPro" id="IPR009734">
    <property type="entry name" value="Myoviridae_GpU"/>
</dbReference>
<dbReference type="KEGG" id="vg:54987827"/>
<reference evidence="1 2" key="1">
    <citation type="submission" date="2017-12" db="EMBL/GenBank/DDBJ databases">
        <title>Phages infecting Faecalibacterium prausnitzii belong to novel viral genera that help decipher intestinal viromes.</title>
        <authorList>
            <person name="Petit M.-A."/>
            <person name="De Paepe M."/>
            <person name="Benevides L."/>
            <person name="Langella P."/>
        </authorList>
    </citation>
    <scope>NUCLEOTIDE SEQUENCE [LARGE SCALE GENOMIC DNA]</scope>
</reference>
<sequence length="132" mass="14678">MIVGCLGDISFAVFDSHVETIKNMVQNVSARYTTHQRAGGPALTEFTGTDAQTITFDIELAAYLGVNPTKERERLQECVLNGTTLPFVLGNVVYGSYRWVIKSVKFKILHTDAFGTPTWITASVSLLEYQRE</sequence>
<name>A0A2K9V465_9CAUD</name>
<dbReference type="GeneID" id="54987827"/>
<organism evidence="1 2">
    <name type="scientific">Faecalibacterium phage FP_Taranis</name>
    <dbReference type="NCBI Taxonomy" id="2070186"/>
    <lineage>
        <taxon>Viruses</taxon>
        <taxon>Duplodnaviria</taxon>
        <taxon>Heunggongvirae</taxon>
        <taxon>Uroviricota</taxon>
        <taxon>Caudoviricetes</taxon>
        <taxon>Taranisvirus</taxon>
        <taxon>Taranisvirus taranis</taxon>
    </lineage>
</organism>
<evidence type="ECO:0000313" key="1">
    <source>
        <dbReference type="EMBL" id="AUV56863.1"/>
    </source>
</evidence>
<dbReference type="EMBL" id="MG711467">
    <property type="protein sequence ID" value="AUV56863.1"/>
    <property type="molecule type" value="Genomic_DNA"/>
</dbReference>
<dbReference type="Pfam" id="PF06995">
    <property type="entry name" value="Phage_P2_GpU"/>
    <property type="match status" value="1"/>
</dbReference>